<dbReference type="HOGENOM" id="CLU_1074901_0_0_1"/>
<keyword evidence="3" id="KW-1185">Reference proteome</keyword>
<sequence length="259" mass="29429">MADPMDVLKQLDSEYSESKNKLIMQYLADQEVEAERTLDQRKSQDGNDKTKLKNRMQVNNGLDASHKTIELHEENIINSNKESPHLPELSPNKINGKRKSITSNNTPVNGHNGINNSKDEKNILRQSSSYHDLQQSVFSYDNEQLAYQYHPTSLSYDRRLSTDGVQLSLHESLNRKRSSLNGLTSSIIHNGNHNPALDYFQPTGYRQREITSPTGSNHQNSSMQNQGSLVRRPCSVYHLPPINHDDNASNNHQKTVNLL</sequence>
<dbReference type="RefSeq" id="XP_002113263.1">
    <property type="nucleotide sequence ID" value="XM_002113227.1"/>
</dbReference>
<name>B3RYW0_TRIAD</name>
<feature type="region of interest" description="Disordered" evidence="1">
    <location>
        <begin position="207"/>
        <end position="259"/>
    </location>
</feature>
<gene>
    <name evidence="2" type="ORF">TRIADDRAFT_57234</name>
</gene>
<evidence type="ECO:0000313" key="2">
    <source>
        <dbReference type="EMBL" id="EDV23737.1"/>
    </source>
</evidence>
<feature type="region of interest" description="Disordered" evidence="1">
    <location>
        <begin position="80"/>
        <end position="119"/>
    </location>
</feature>
<proteinExistence type="predicted"/>
<organism evidence="2 3">
    <name type="scientific">Trichoplax adhaerens</name>
    <name type="common">Trichoplax reptans</name>
    <dbReference type="NCBI Taxonomy" id="10228"/>
    <lineage>
        <taxon>Eukaryota</taxon>
        <taxon>Metazoa</taxon>
        <taxon>Placozoa</taxon>
        <taxon>Uniplacotomia</taxon>
        <taxon>Trichoplacea</taxon>
        <taxon>Trichoplacidae</taxon>
        <taxon>Trichoplax</taxon>
    </lineage>
</organism>
<dbReference type="CTD" id="6754835"/>
<feature type="compositionally biased region" description="Polar residues" evidence="1">
    <location>
        <begin position="101"/>
        <end position="116"/>
    </location>
</feature>
<evidence type="ECO:0000313" key="3">
    <source>
        <dbReference type="Proteomes" id="UP000009022"/>
    </source>
</evidence>
<accession>B3RYW0</accession>
<feature type="compositionally biased region" description="Polar residues" evidence="1">
    <location>
        <begin position="210"/>
        <end position="228"/>
    </location>
</feature>
<feature type="compositionally biased region" description="Polar residues" evidence="1">
    <location>
        <begin position="248"/>
        <end position="259"/>
    </location>
</feature>
<dbReference type="EMBL" id="DS985246">
    <property type="protein sequence ID" value="EDV23737.1"/>
    <property type="molecule type" value="Genomic_DNA"/>
</dbReference>
<dbReference type="InParanoid" id="B3RYW0"/>
<dbReference type="AlphaFoldDB" id="B3RYW0"/>
<dbReference type="GeneID" id="6754835"/>
<dbReference type="KEGG" id="tad:TRIADDRAFT_57234"/>
<dbReference type="Proteomes" id="UP000009022">
    <property type="component" value="Unassembled WGS sequence"/>
</dbReference>
<protein>
    <submittedName>
        <fullName evidence="2">Uncharacterized protein</fullName>
    </submittedName>
</protein>
<evidence type="ECO:0000256" key="1">
    <source>
        <dbReference type="SAM" id="MobiDB-lite"/>
    </source>
</evidence>
<reference evidence="2 3" key="1">
    <citation type="journal article" date="2008" name="Nature">
        <title>The Trichoplax genome and the nature of placozoans.</title>
        <authorList>
            <person name="Srivastava M."/>
            <person name="Begovic E."/>
            <person name="Chapman J."/>
            <person name="Putnam N.H."/>
            <person name="Hellsten U."/>
            <person name="Kawashima T."/>
            <person name="Kuo A."/>
            <person name="Mitros T."/>
            <person name="Salamov A."/>
            <person name="Carpenter M.L."/>
            <person name="Signorovitch A.Y."/>
            <person name="Moreno M.A."/>
            <person name="Kamm K."/>
            <person name="Grimwood J."/>
            <person name="Schmutz J."/>
            <person name="Shapiro H."/>
            <person name="Grigoriev I.V."/>
            <person name="Buss L.W."/>
            <person name="Schierwater B."/>
            <person name="Dellaporta S.L."/>
            <person name="Rokhsar D.S."/>
        </authorList>
    </citation>
    <scope>NUCLEOTIDE SEQUENCE [LARGE SCALE GENOMIC DNA]</scope>
    <source>
        <strain evidence="2 3">Grell-BS-1999</strain>
    </source>
</reference>